<dbReference type="GO" id="GO:0016491">
    <property type="term" value="F:oxidoreductase activity"/>
    <property type="evidence" value="ECO:0007669"/>
    <property type="project" value="UniProtKB-KW"/>
</dbReference>
<dbReference type="STRING" id="1328759.A0A5C2RTU8"/>
<evidence type="ECO:0000313" key="5">
    <source>
        <dbReference type="Proteomes" id="UP000313359"/>
    </source>
</evidence>
<dbReference type="OrthoDB" id="2798875at2759"/>
<evidence type="ECO:0000313" key="4">
    <source>
        <dbReference type="EMBL" id="RPD53606.1"/>
    </source>
</evidence>
<dbReference type="Proteomes" id="UP000313359">
    <property type="component" value="Unassembled WGS sequence"/>
</dbReference>
<keyword evidence="2" id="KW-0560">Oxidoreductase</keyword>
<dbReference type="InterPro" id="IPR036291">
    <property type="entry name" value="NAD(P)-bd_dom_sf"/>
</dbReference>
<evidence type="ECO:0000259" key="3">
    <source>
        <dbReference type="Pfam" id="PF05368"/>
    </source>
</evidence>
<dbReference type="EMBL" id="ML122318">
    <property type="protein sequence ID" value="RPD53606.1"/>
    <property type="molecule type" value="Genomic_DNA"/>
</dbReference>
<dbReference type="Gene3D" id="3.40.50.720">
    <property type="entry name" value="NAD(P)-binding Rossmann-like Domain"/>
    <property type="match status" value="1"/>
</dbReference>
<dbReference type="PANTHER" id="PTHR47706:SF9">
    <property type="entry name" value="NMRA-LIKE DOMAIN-CONTAINING PROTEIN-RELATED"/>
    <property type="match status" value="1"/>
</dbReference>
<dbReference type="InterPro" id="IPR008030">
    <property type="entry name" value="NmrA-like"/>
</dbReference>
<dbReference type="SUPFAM" id="SSF51735">
    <property type="entry name" value="NAD(P)-binding Rossmann-fold domains"/>
    <property type="match status" value="1"/>
</dbReference>
<dbReference type="InterPro" id="IPR051609">
    <property type="entry name" value="NmrA/Isoflavone_reductase-like"/>
</dbReference>
<dbReference type="Gene3D" id="3.90.25.10">
    <property type="entry name" value="UDP-galactose 4-epimerase, domain 1"/>
    <property type="match status" value="1"/>
</dbReference>
<feature type="domain" description="NmrA-like" evidence="3">
    <location>
        <begin position="5"/>
        <end position="208"/>
    </location>
</feature>
<dbReference type="AlphaFoldDB" id="A0A5C2RTU8"/>
<dbReference type="PANTHER" id="PTHR47706">
    <property type="entry name" value="NMRA-LIKE FAMILY PROTEIN"/>
    <property type="match status" value="1"/>
</dbReference>
<evidence type="ECO:0000256" key="1">
    <source>
        <dbReference type="ARBA" id="ARBA00022857"/>
    </source>
</evidence>
<sequence length="347" mass="38273">MASEKPLVLVLGGTGYTGQSVVGGLTKSGNFRVAAFVRPTSVTKPATETLRTAGVEIRVGDFTDDFEKLKQYLHGVDILISAVDAGVVGAQREIFRAAKEVGVQRVVPCDWATPSAKGVILINDLKLEIREYLRDLGVGYTFIDVGWWMQLFLPLPLRSTVGPQVEAMTWRIHGAGENRNLLTDLHNIGTWTAKIIADPRTLNKTVIIWEDEVKEKDAHEIGARVSGDEDRLREKRIQMRVPVQDSMCLTARSLNLLCPMCIGVRGGYQEANRGRQRGVCAGPKRFPGDQENTLENAKRLGYLDARELCPDLPAHSLEDFAKKFYSLPEPGELAGEIHPRIGKGESA</sequence>
<evidence type="ECO:0000256" key="2">
    <source>
        <dbReference type="ARBA" id="ARBA00023002"/>
    </source>
</evidence>
<protein>
    <submittedName>
        <fullName evidence="4">NAD(P)-binding protein</fullName>
    </submittedName>
</protein>
<keyword evidence="1" id="KW-0521">NADP</keyword>
<keyword evidence="5" id="KW-1185">Reference proteome</keyword>
<name>A0A5C2RTU8_9APHY</name>
<gene>
    <name evidence="4" type="ORF">L227DRAFT_382483</name>
</gene>
<dbReference type="Pfam" id="PF05368">
    <property type="entry name" value="NmrA"/>
    <property type="match status" value="1"/>
</dbReference>
<proteinExistence type="predicted"/>
<reference evidence="4" key="1">
    <citation type="journal article" date="2018" name="Genome Biol. Evol.">
        <title>Genomics and development of Lentinus tigrinus, a white-rot wood-decaying mushroom with dimorphic fruiting bodies.</title>
        <authorList>
            <person name="Wu B."/>
            <person name="Xu Z."/>
            <person name="Knudson A."/>
            <person name="Carlson A."/>
            <person name="Chen N."/>
            <person name="Kovaka S."/>
            <person name="LaButti K."/>
            <person name="Lipzen A."/>
            <person name="Pennachio C."/>
            <person name="Riley R."/>
            <person name="Schakwitz W."/>
            <person name="Umezawa K."/>
            <person name="Ohm R.A."/>
            <person name="Grigoriev I.V."/>
            <person name="Nagy L.G."/>
            <person name="Gibbons J."/>
            <person name="Hibbett D."/>
        </authorList>
    </citation>
    <scope>NUCLEOTIDE SEQUENCE [LARGE SCALE GENOMIC DNA]</scope>
    <source>
        <strain evidence="4">ALCF2SS1-6</strain>
    </source>
</reference>
<organism evidence="4 5">
    <name type="scientific">Lentinus tigrinus ALCF2SS1-6</name>
    <dbReference type="NCBI Taxonomy" id="1328759"/>
    <lineage>
        <taxon>Eukaryota</taxon>
        <taxon>Fungi</taxon>
        <taxon>Dikarya</taxon>
        <taxon>Basidiomycota</taxon>
        <taxon>Agaricomycotina</taxon>
        <taxon>Agaricomycetes</taxon>
        <taxon>Polyporales</taxon>
        <taxon>Polyporaceae</taxon>
        <taxon>Lentinus</taxon>
    </lineage>
</organism>
<accession>A0A5C2RTU8</accession>